<protein>
    <recommendedName>
        <fullName evidence="11">G-protein coupled receptors family 1 profile domain-containing protein</fullName>
    </recommendedName>
</protein>
<comment type="subcellular location">
    <subcellularLocation>
        <location evidence="1">Membrane</location>
    </subcellularLocation>
</comment>
<dbReference type="PANTHER" id="PTHR10489:SF686">
    <property type="entry name" value="C-C CHEMOKINE RECEPTOR TYPE 5"/>
    <property type="match status" value="1"/>
</dbReference>
<dbReference type="GO" id="GO:0006955">
    <property type="term" value="P:immune response"/>
    <property type="evidence" value="ECO:0007669"/>
    <property type="project" value="TreeGrafter"/>
</dbReference>
<name>A0A8C6YB43_NAJNA</name>
<dbReference type="Gene3D" id="1.20.1070.10">
    <property type="entry name" value="Rhodopsin 7-helix transmembrane proteins"/>
    <property type="match status" value="1"/>
</dbReference>
<dbReference type="GO" id="GO:0016493">
    <property type="term" value="F:C-C chemokine receptor activity"/>
    <property type="evidence" value="ECO:0007669"/>
    <property type="project" value="TreeGrafter"/>
</dbReference>
<keyword evidence="6" id="KW-0675">Receptor</keyword>
<reference evidence="9" key="1">
    <citation type="submission" date="2025-08" db="UniProtKB">
        <authorList>
            <consortium name="Ensembl"/>
        </authorList>
    </citation>
    <scope>IDENTIFICATION</scope>
</reference>
<accession>A0A8C6YB43</accession>
<keyword evidence="4" id="KW-0297">G-protein coupled receptor</keyword>
<dbReference type="PRINTS" id="PR00237">
    <property type="entry name" value="GPCRRHODOPSN"/>
</dbReference>
<dbReference type="PANTHER" id="PTHR10489">
    <property type="entry name" value="CELL ADHESION MOLECULE"/>
    <property type="match status" value="1"/>
</dbReference>
<dbReference type="SUPFAM" id="SSF81321">
    <property type="entry name" value="Family A G protein-coupled receptor-like"/>
    <property type="match status" value="1"/>
</dbReference>
<evidence type="ECO:0000256" key="4">
    <source>
        <dbReference type="ARBA" id="ARBA00023040"/>
    </source>
</evidence>
<dbReference type="InterPro" id="IPR000276">
    <property type="entry name" value="GPCR_Rhodpsn"/>
</dbReference>
<dbReference type="Proteomes" id="UP000694559">
    <property type="component" value="Unplaced"/>
</dbReference>
<dbReference type="OrthoDB" id="8576531at2759"/>
<organism evidence="9 10">
    <name type="scientific">Naja naja</name>
    <name type="common">Indian cobra</name>
    <dbReference type="NCBI Taxonomy" id="35670"/>
    <lineage>
        <taxon>Eukaryota</taxon>
        <taxon>Metazoa</taxon>
        <taxon>Chordata</taxon>
        <taxon>Craniata</taxon>
        <taxon>Vertebrata</taxon>
        <taxon>Euteleostomi</taxon>
        <taxon>Lepidosauria</taxon>
        <taxon>Squamata</taxon>
        <taxon>Bifurcata</taxon>
        <taxon>Unidentata</taxon>
        <taxon>Episquamata</taxon>
        <taxon>Toxicofera</taxon>
        <taxon>Serpentes</taxon>
        <taxon>Colubroidea</taxon>
        <taxon>Elapidae</taxon>
        <taxon>Elapinae</taxon>
        <taxon>Naja</taxon>
    </lineage>
</organism>
<evidence type="ECO:0000313" key="10">
    <source>
        <dbReference type="Proteomes" id="UP000694559"/>
    </source>
</evidence>
<keyword evidence="7" id="KW-0807">Transducer</keyword>
<dbReference type="GO" id="GO:0019722">
    <property type="term" value="P:calcium-mediated signaling"/>
    <property type="evidence" value="ECO:0007669"/>
    <property type="project" value="TreeGrafter"/>
</dbReference>
<evidence type="ECO:0000256" key="1">
    <source>
        <dbReference type="ARBA" id="ARBA00004370"/>
    </source>
</evidence>
<dbReference type="GO" id="GO:0019957">
    <property type="term" value="F:C-C chemokine binding"/>
    <property type="evidence" value="ECO:0007669"/>
    <property type="project" value="TreeGrafter"/>
</dbReference>
<keyword evidence="5 8" id="KW-0472">Membrane</keyword>
<evidence type="ECO:0008006" key="11">
    <source>
        <dbReference type="Google" id="ProtNLM"/>
    </source>
</evidence>
<keyword evidence="3 8" id="KW-1133">Transmembrane helix</keyword>
<feature type="transmembrane region" description="Helical" evidence="8">
    <location>
        <begin position="41"/>
        <end position="65"/>
    </location>
</feature>
<evidence type="ECO:0000256" key="5">
    <source>
        <dbReference type="ARBA" id="ARBA00023136"/>
    </source>
</evidence>
<dbReference type="AlphaFoldDB" id="A0A8C6YB43"/>
<dbReference type="GO" id="GO:0007204">
    <property type="term" value="P:positive regulation of cytosolic calcium ion concentration"/>
    <property type="evidence" value="ECO:0007669"/>
    <property type="project" value="TreeGrafter"/>
</dbReference>
<reference evidence="9" key="2">
    <citation type="submission" date="2025-09" db="UniProtKB">
        <authorList>
            <consortium name="Ensembl"/>
        </authorList>
    </citation>
    <scope>IDENTIFICATION</scope>
</reference>
<evidence type="ECO:0000256" key="2">
    <source>
        <dbReference type="ARBA" id="ARBA00022692"/>
    </source>
</evidence>
<proteinExistence type="predicted"/>
<evidence type="ECO:0000256" key="3">
    <source>
        <dbReference type="ARBA" id="ARBA00022989"/>
    </source>
</evidence>
<evidence type="ECO:0000313" key="9">
    <source>
        <dbReference type="Ensembl" id="ENSNNAP00000025963.1"/>
    </source>
</evidence>
<evidence type="ECO:0000256" key="8">
    <source>
        <dbReference type="SAM" id="Phobius"/>
    </source>
</evidence>
<evidence type="ECO:0000256" key="7">
    <source>
        <dbReference type="ARBA" id="ARBA00023224"/>
    </source>
</evidence>
<sequence length="155" mass="17841">MVESVSKTSLFQTSKFECKQNLGISLTKFYLVSRFAWNKFFILKMFFIGLIFPMMIVTFCYAHILNTLLKSSNAKNKTLFHTSFFADNCENLKRMNLALQLTETFTVAHCCVNPLIYAFASEKFKKYVINPLDRTVLQDCYIPSTCGISPVGDFF</sequence>
<dbReference type="GO" id="GO:0060326">
    <property type="term" value="P:cell chemotaxis"/>
    <property type="evidence" value="ECO:0007669"/>
    <property type="project" value="TreeGrafter"/>
</dbReference>
<keyword evidence="10" id="KW-1185">Reference proteome</keyword>
<dbReference type="Ensembl" id="ENSNNAT00000027214.1">
    <property type="protein sequence ID" value="ENSNNAP00000025963.1"/>
    <property type="gene ID" value="ENSNNAG00000016921.1"/>
</dbReference>
<dbReference type="InterPro" id="IPR050119">
    <property type="entry name" value="CCR1-9-like"/>
</dbReference>
<dbReference type="GO" id="GO:0009897">
    <property type="term" value="C:external side of plasma membrane"/>
    <property type="evidence" value="ECO:0007669"/>
    <property type="project" value="TreeGrafter"/>
</dbReference>
<keyword evidence="2 8" id="KW-0812">Transmembrane</keyword>
<evidence type="ECO:0000256" key="6">
    <source>
        <dbReference type="ARBA" id="ARBA00023170"/>
    </source>
</evidence>